<proteinExistence type="predicted"/>
<dbReference type="InterPro" id="IPR011453">
    <property type="entry name" value="DUF1559"/>
</dbReference>
<dbReference type="PANTHER" id="PTHR30093:SF2">
    <property type="entry name" value="TYPE II SECRETION SYSTEM PROTEIN H"/>
    <property type="match status" value="1"/>
</dbReference>
<feature type="domain" description="DUF1559" evidence="2">
    <location>
        <begin position="37"/>
        <end position="273"/>
    </location>
</feature>
<gene>
    <name evidence="3" type="ORF">Pla100_43340</name>
</gene>
<dbReference type="AlphaFoldDB" id="A0A5C6A1D2"/>
<dbReference type="Pfam" id="PF07963">
    <property type="entry name" value="N_methyl"/>
    <property type="match status" value="1"/>
</dbReference>
<dbReference type="NCBIfam" id="TIGR02532">
    <property type="entry name" value="IV_pilin_GFxxxE"/>
    <property type="match status" value="1"/>
</dbReference>
<comment type="caution">
    <text evidence="3">The sequence shown here is derived from an EMBL/GenBank/DDBJ whole genome shotgun (WGS) entry which is preliminary data.</text>
</comment>
<sequence length="292" mass="31972">MARSRTGSLRHGFTIIELLVVIAVIGVMVGLLLPAVQSARESARYTKCRNHLKQISLGIHLHENQYKKFPDGGLDWQSPRSMTNGVPEITPNQNWGWMYQILPFVEQGAIYSEQSDAVVQANTIGLFFCPSRRSEATNIHLGGTRALNDYAANGGIRTNPTAHWGDGLAGGFMARSQYSSVATPASILDGLANTLMVGEKSVNELHYHVATCADNEGWTSGWDWDVIRWGNQSPEHDGNAQPCQSWFGSAHQGGCLFAFGDGSVHTITYSIDQTLFQSLSHREDGQPLALDL</sequence>
<evidence type="ECO:0000256" key="1">
    <source>
        <dbReference type="SAM" id="Phobius"/>
    </source>
</evidence>
<evidence type="ECO:0000313" key="4">
    <source>
        <dbReference type="Proteomes" id="UP000316213"/>
    </source>
</evidence>
<dbReference type="InterPro" id="IPR012902">
    <property type="entry name" value="N_methyl_site"/>
</dbReference>
<dbReference type="InterPro" id="IPR027558">
    <property type="entry name" value="Pre_pil_HX9DG_C"/>
</dbReference>
<dbReference type="PANTHER" id="PTHR30093">
    <property type="entry name" value="GENERAL SECRETION PATHWAY PROTEIN G"/>
    <property type="match status" value="1"/>
</dbReference>
<evidence type="ECO:0000313" key="3">
    <source>
        <dbReference type="EMBL" id="TWT93018.1"/>
    </source>
</evidence>
<reference evidence="3 4" key="1">
    <citation type="submission" date="2019-02" db="EMBL/GenBank/DDBJ databases">
        <title>Deep-cultivation of Planctomycetes and their phenomic and genomic characterization uncovers novel biology.</title>
        <authorList>
            <person name="Wiegand S."/>
            <person name="Jogler M."/>
            <person name="Boedeker C."/>
            <person name="Pinto D."/>
            <person name="Vollmers J."/>
            <person name="Rivas-Marin E."/>
            <person name="Kohn T."/>
            <person name="Peeters S.H."/>
            <person name="Heuer A."/>
            <person name="Rast P."/>
            <person name="Oberbeckmann S."/>
            <person name="Bunk B."/>
            <person name="Jeske O."/>
            <person name="Meyerdierks A."/>
            <person name="Storesund J.E."/>
            <person name="Kallscheuer N."/>
            <person name="Luecker S."/>
            <person name="Lage O.M."/>
            <person name="Pohl T."/>
            <person name="Merkel B.J."/>
            <person name="Hornburger P."/>
            <person name="Mueller R.-W."/>
            <person name="Bruemmer F."/>
            <person name="Labrenz M."/>
            <person name="Spormann A.M."/>
            <person name="Op Den Camp H."/>
            <person name="Overmann J."/>
            <person name="Amann R."/>
            <person name="Jetten M.S.M."/>
            <person name="Mascher T."/>
            <person name="Medema M.H."/>
            <person name="Devos D.P."/>
            <person name="Kaster A.-K."/>
            <person name="Ovreas L."/>
            <person name="Rohde M."/>
            <person name="Galperin M.Y."/>
            <person name="Jogler C."/>
        </authorList>
    </citation>
    <scope>NUCLEOTIDE SEQUENCE [LARGE SCALE GENOMIC DNA]</scope>
    <source>
        <strain evidence="3 4">Pla100</strain>
    </source>
</reference>
<dbReference type="InterPro" id="IPR045584">
    <property type="entry name" value="Pilin-like"/>
</dbReference>
<organism evidence="3 4">
    <name type="scientific">Neorhodopirellula pilleata</name>
    <dbReference type="NCBI Taxonomy" id="2714738"/>
    <lineage>
        <taxon>Bacteria</taxon>
        <taxon>Pseudomonadati</taxon>
        <taxon>Planctomycetota</taxon>
        <taxon>Planctomycetia</taxon>
        <taxon>Pirellulales</taxon>
        <taxon>Pirellulaceae</taxon>
        <taxon>Neorhodopirellula</taxon>
    </lineage>
</organism>
<keyword evidence="1" id="KW-0812">Transmembrane</keyword>
<keyword evidence="1" id="KW-1133">Transmembrane helix</keyword>
<protein>
    <recommendedName>
        <fullName evidence="2">DUF1559 domain-containing protein</fullName>
    </recommendedName>
</protein>
<feature type="transmembrane region" description="Helical" evidence="1">
    <location>
        <begin position="12"/>
        <end position="36"/>
    </location>
</feature>
<dbReference type="EMBL" id="SJPM01000010">
    <property type="protein sequence ID" value="TWT93018.1"/>
    <property type="molecule type" value="Genomic_DNA"/>
</dbReference>
<dbReference type="NCBIfam" id="TIGR04294">
    <property type="entry name" value="pre_pil_HX9DG"/>
    <property type="match status" value="1"/>
</dbReference>
<evidence type="ECO:0000259" key="2">
    <source>
        <dbReference type="Pfam" id="PF07596"/>
    </source>
</evidence>
<name>A0A5C6A1D2_9BACT</name>
<keyword evidence="4" id="KW-1185">Reference proteome</keyword>
<dbReference type="Proteomes" id="UP000316213">
    <property type="component" value="Unassembled WGS sequence"/>
</dbReference>
<accession>A0A5C6A1D2</accession>
<dbReference type="Gene3D" id="3.30.700.10">
    <property type="entry name" value="Glycoprotein, Type 4 Pilin"/>
    <property type="match status" value="1"/>
</dbReference>
<dbReference type="Pfam" id="PF07596">
    <property type="entry name" value="SBP_bac_10"/>
    <property type="match status" value="1"/>
</dbReference>
<dbReference type="SUPFAM" id="SSF54523">
    <property type="entry name" value="Pili subunits"/>
    <property type="match status" value="1"/>
</dbReference>
<keyword evidence="1" id="KW-0472">Membrane</keyword>